<dbReference type="Proteomes" id="UP001239111">
    <property type="component" value="Chromosome 3"/>
</dbReference>
<organism evidence="1 2">
    <name type="scientific">Eretmocerus hayati</name>
    <dbReference type="NCBI Taxonomy" id="131215"/>
    <lineage>
        <taxon>Eukaryota</taxon>
        <taxon>Metazoa</taxon>
        <taxon>Ecdysozoa</taxon>
        <taxon>Arthropoda</taxon>
        <taxon>Hexapoda</taxon>
        <taxon>Insecta</taxon>
        <taxon>Pterygota</taxon>
        <taxon>Neoptera</taxon>
        <taxon>Endopterygota</taxon>
        <taxon>Hymenoptera</taxon>
        <taxon>Apocrita</taxon>
        <taxon>Proctotrupomorpha</taxon>
        <taxon>Chalcidoidea</taxon>
        <taxon>Aphelinidae</taxon>
        <taxon>Aphelininae</taxon>
        <taxon>Eretmocerus</taxon>
    </lineage>
</organism>
<comment type="caution">
    <text evidence="1">The sequence shown here is derived from an EMBL/GenBank/DDBJ whole genome shotgun (WGS) entry which is preliminary data.</text>
</comment>
<dbReference type="EMBL" id="CM056743">
    <property type="protein sequence ID" value="KAJ8673023.1"/>
    <property type="molecule type" value="Genomic_DNA"/>
</dbReference>
<protein>
    <submittedName>
        <fullName evidence="1">Uncharacterized protein</fullName>
    </submittedName>
</protein>
<proteinExistence type="predicted"/>
<name>A0ACC2NQD0_9HYME</name>
<accession>A0ACC2NQD0</accession>
<reference evidence="1" key="1">
    <citation type="submission" date="2023-04" db="EMBL/GenBank/DDBJ databases">
        <title>A chromosome-level genome assembly of the parasitoid wasp Eretmocerus hayati.</title>
        <authorList>
            <person name="Zhong Y."/>
            <person name="Liu S."/>
            <person name="Liu Y."/>
        </authorList>
    </citation>
    <scope>NUCLEOTIDE SEQUENCE</scope>
    <source>
        <strain evidence="1">ZJU_SS_LIU_2023</strain>
    </source>
</reference>
<keyword evidence="2" id="KW-1185">Reference proteome</keyword>
<gene>
    <name evidence="1" type="ORF">QAD02_004284</name>
</gene>
<evidence type="ECO:0000313" key="2">
    <source>
        <dbReference type="Proteomes" id="UP001239111"/>
    </source>
</evidence>
<sequence length="126" mass="14723">MPKRKYEADDYEKLLREKQQLQQRLELLEEDELTPGEFSLDGSSHNSAAADSSPEPSDDEDTELLGFEDGKSSSWHQNNKRWQGKSGNSKDFQGFQERTIRFRRNHQDSKRPQDQKPKSQPKQKDN</sequence>
<evidence type="ECO:0000313" key="1">
    <source>
        <dbReference type="EMBL" id="KAJ8673023.1"/>
    </source>
</evidence>